<keyword evidence="6 8" id="KW-0472">Membrane</keyword>
<dbReference type="RefSeq" id="WP_090111146.1">
    <property type="nucleotide sequence ID" value="NZ_FNAT01000002.1"/>
</dbReference>
<accession>A0A1G7D5I6</accession>
<comment type="subcellular location">
    <subcellularLocation>
        <location evidence="1">Membrane</location>
        <topology evidence="1">Multi-pass membrane protein</topology>
    </subcellularLocation>
</comment>
<evidence type="ECO:0000259" key="9">
    <source>
        <dbReference type="Pfam" id="PF05157"/>
    </source>
</evidence>
<proteinExistence type="predicted"/>
<dbReference type="InterPro" id="IPR029044">
    <property type="entry name" value="Nucleotide-diphossugar_trans"/>
</dbReference>
<evidence type="ECO:0000256" key="8">
    <source>
        <dbReference type="SAM" id="Phobius"/>
    </source>
</evidence>
<evidence type="ECO:0000259" key="10">
    <source>
        <dbReference type="Pfam" id="PF13632"/>
    </source>
</evidence>
<dbReference type="Gene3D" id="3.90.550.10">
    <property type="entry name" value="Spore Coat Polysaccharide Biosynthesis Protein SpsA, Chain A"/>
    <property type="match status" value="1"/>
</dbReference>
<dbReference type="GO" id="GO:0016757">
    <property type="term" value="F:glycosyltransferase activity"/>
    <property type="evidence" value="ECO:0007669"/>
    <property type="project" value="UniProtKB-KW"/>
</dbReference>
<sequence length="572" mass="62707">MRAGNRSESSGRPDPLVCPLTCPPDPRLVRRLGARACLAAGLLPWRRAGGTTVILCAGPPDAAARALVAPLRPCHWAPCDAATIETALRPYLDPARILRAETRTAWGHSARALDPRLARGVAAALALVGTLTVILAPGPALTLLAALCALCLLMNAGLKAAAALATLRGGPARTELPAVPPEQLPLVTLLVPLHREERVAERLLVRLGRLDYPRDRLELRLAVEARDTTTLEALAQIALPHWARVVEVPEGRIRTKPRALNFALEGARGTIVAVYDAEDAPAPDQLLRVAARFAHADPRLACLQGVLDFYNPRSNWIARCFTLEYAMWFRVMLPGLQRLGLVLPLGGTTLFLRRHVIEEVGGWDAHNVTEDADLGIRLARRGYRTEVIDTVTREEANARLWPWVRQRSRWLKGYAMCWGVAMRDPGRLWRELGAKRCLGLQLLFLGTLAQFALAPMLWSFWLLTFGLPHPAAPWLPPGTGLALVGLFLGAEMVTLAVAALGAARAGRPKLALWALALQVYFPLATLAFWRAMFELLLRPFHWDKTRHGVFGPERPDRVTPPPRPSPHRASAG</sequence>
<dbReference type="EMBL" id="FNAT01000002">
    <property type="protein sequence ID" value="SDE46789.1"/>
    <property type="molecule type" value="Genomic_DNA"/>
</dbReference>
<dbReference type="OrthoDB" id="7431422at2"/>
<evidence type="ECO:0000256" key="6">
    <source>
        <dbReference type="ARBA" id="ARBA00023136"/>
    </source>
</evidence>
<evidence type="ECO:0000256" key="2">
    <source>
        <dbReference type="ARBA" id="ARBA00022676"/>
    </source>
</evidence>
<feature type="transmembrane region" description="Helical" evidence="8">
    <location>
        <begin position="117"/>
        <end position="137"/>
    </location>
</feature>
<gene>
    <name evidence="11" type="ORF">SAMN04488567_1796</name>
</gene>
<feature type="transmembrane region" description="Helical" evidence="8">
    <location>
        <begin position="510"/>
        <end position="532"/>
    </location>
</feature>
<evidence type="ECO:0000313" key="11">
    <source>
        <dbReference type="EMBL" id="SDE46789.1"/>
    </source>
</evidence>
<dbReference type="InterPro" id="IPR001173">
    <property type="entry name" value="Glyco_trans_2-like"/>
</dbReference>
<name>A0A1G7D5I6_9RHOB</name>
<evidence type="ECO:0000256" key="5">
    <source>
        <dbReference type="ARBA" id="ARBA00022989"/>
    </source>
</evidence>
<keyword evidence="12" id="KW-1185">Reference proteome</keyword>
<dbReference type="AlphaFoldDB" id="A0A1G7D5I6"/>
<keyword evidence="4 8" id="KW-0812">Transmembrane</keyword>
<dbReference type="STRING" id="521013.SAMN04488567_1796"/>
<evidence type="ECO:0000256" key="7">
    <source>
        <dbReference type="SAM" id="MobiDB-lite"/>
    </source>
</evidence>
<dbReference type="InterPro" id="IPR050321">
    <property type="entry name" value="Glycosyltr_2/OpgH_subfam"/>
</dbReference>
<keyword evidence="2" id="KW-0328">Glycosyltransferase</keyword>
<keyword evidence="5 8" id="KW-1133">Transmembrane helix</keyword>
<protein>
    <submittedName>
        <fullName evidence="11">Glycosyltransferase, catalytic subunit of cellulose synthase and poly-beta-1,6-N-acetylglucosamine synthase</fullName>
    </submittedName>
</protein>
<evidence type="ECO:0000313" key="12">
    <source>
        <dbReference type="Proteomes" id="UP000198922"/>
    </source>
</evidence>
<dbReference type="Pfam" id="PF13632">
    <property type="entry name" value="Glyco_trans_2_3"/>
    <property type="match status" value="1"/>
</dbReference>
<feature type="domain" description="Type II secretion system protein GspE N-terminal" evidence="9">
    <location>
        <begin position="19"/>
        <end position="95"/>
    </location>
</feature>
<dbReference type="InterPro" id="IPR007831">
    <property type="entry name" value="T2SS_GspE_N"/>
</dbReference>
<dbReference type="SUPFAM" id="SSF53448">
    <property type="entry name" value="Nucleotide-diphospho-sugar transferases"/>
    <property type="match status" value="1"/>
</dbReference>
<feature type="transmembrane region" description="Helical" evidence="8">
    <location>
        <begin position="143"/>
        <end position="167"/>
    </location>
</feature>
<keyword evidence="3 11" id="KW-0808">Transferase</keyword>
<reference evidence="12" key="1">
    <citation type="submission" date="2016-10" db="EMBL/GenBank/DDBJ databases">
        <authorList>
            <person name="Varghese N."/>
            <person name="Submissions S."/>
        </authorList>
    </citation>
    <scope>NUCLEOTIDE SEQUENCE [LARGE SCALE GENOMIC DNA]</scope>
    <source>
        <strain evidence="12">DSM 21424</strain>
    </source>
</reference>
<dbReference type="Proteomes" id="UP000198922">
    <property type="component" value="Unassembled WGS sequence"/>
</dbReference>
<feature type="transmembrane region" description="Helical" evidence="8">
    <location>
        <begin position="481"/>
        <end position="503"/>
    </location>
</feature>
<feature type="domain" description="Glycosyltransferase 2-like" evidence="10">
    <location>
        <begin position="271"/>
        <end position="468"/>
    </location>
</feature>
<evidence type="ECO:0000256" key="3">
    <source>
        <dbReference type="ARBA" id="ARBA00022679"/>
    </source>
</evidence>
<dbReference type="PANTHER" id="PTHR43867:SF2">
    <property type="entry name" value="CELLULOSE SYNTHASE CATALYTIC SUBUNIT A [UDP-FORMING]"/>
    <property type="match status" value="1"/>
</dbReference>
<dbReference type="PANTHER" id="PTHR43867">
    <property type="entry name" value="CELLULOSE SYNTHASE CATALYTIC SUBUNIT A [UDP-FORMING]"/>
    <property type="match status" value="1"/>
</dbReference>
<dbReference type="GO" id="GO:0016020">
    <property type="term" value="C:membrane"/>
    <property type="evidence" value="ECO:0007669"/>
    <property type="project" value="UniProtKB-SubCell"/>
</dbReference>
<evidence type="ECO:0000256" key="4">
    <source>
        <dbReference type="ARBA" id="ARBA00022692"/>
    </source>
</evidence>
<feature type="region of interest" description="Disordered" evidence="7">
    <location>
        <begin position="551"/>
        <end position="572"/>
    </location>
</feature>
<feature type="transmembrane region" description="Helical" evidence="8">
    <location>
        <begin position="437"/>
        <end position="461"/>
    </location>
</feature>
<evidence type="ECO:0000256" key="1">
    <source>
        <dbReference type="ARBA" id="ARBA00004141"/>
    </source>
</evidence>
<organism evidence="11 12">
    <name type="scientific">Limimaricola pyoseonensis</name>
    <dbReference type="NCBI Taxonomy" id="521013"/>
    <lineage>
        <taxon>Bacteria</taxon>
        <taxon>Pseudomonadati</taxon>
        <taxon>Pseudomonadota</taxon>
        <taxon>Alphaproteobacteria</taxon>
        <taxon>Rhodobacterales</taxon>
        <taxon>Paracoccaceae</taxon>
        <taxon>Limimaricola</taxon>
    </lineage>
</organism>
<dbReference type="Pfam" id="PF05157">
    <property type="entry name" value="MshEN"/>
    <property type="match status" value="1"/>
</dbReference>